<organism evidence="2">
    <name type="scientific">Pectinophora gossypiella</name>
    <name type="common">Cotton pink bollworm</name>
    <name type="synonym">Depressaria gossypiella</name>
    <dbReference type="NCBI Taxonomy" id="13191"/>
    <lineage>
        <taxon>Eukaryota</taxon>
        <taxon>Metazoa</taxon>
        <taxon>Ecdysozoa</taxon>
        <taxon>Arthropoda</taxon>
        <taxon>Hexapoda</taxon>
        <taxon>Insecta</taxon>
        <taxon>Pterygota</taxon>
        <taxon>Neoptera</taxon>
        <taxon>Endopterygota</taxon>
        <taxon>Lepidoptera</taxon>
        <taxon>Glossata</taxon>
        <taxon>Ditrysia</taxon>
        <taxon>Gelechioidea</taxon>
        <taxon>Gelechiidae</taxon>
        <taxon>Apatetrinae</taxon>
        <taxon>Pectinophora</taxon>
    </lineage>
</organism>
<feature type="non-terminal residue" evidence="2">
    <location>
        <position position="1"/>
    </location>
</feature>
<dbReference type="EMBL" id="GDQN01011221">
    <property type="protein sequence ID" value="JAT79833.1"/>
    <property type="molecule type" value="Transcribed_RNA"/>
</dbReference>
<accession>A0A1E1VYM0</accession>
<protein>
    <submittedName>
        <fullName evidence="2">Uncharacterized protein</fullName>
    </submittedName>
</protein>
<feature type="region of interest" description="Disordered" evidence="1">
    <location>
        <begin position="108"/>
        <end position="153"/>
    </location>
</feature>
<sequence>KQTNIEILDSIARSLQEDHTITLELNRHSETIEPVPAILESEASGQRLPNNIKDVEEQNIVAAAEQSSRSQTGPKPATPKIKKKDINNNLRFVQANSFEEIYDELTSGKNQNTSNSISVQNKQTKKDLHPVINDPTPEPQPSKPSYEETRTPAVISPKQDVIISTLNIEVPTRLIIINQHHEIYNGVIETIEDPIQIPASSEVNNNQEQNTASTDVEVNNTSGDMLAECNNNESSESDEGEGSSDSSRRTVSPAKEINIEIKENNEVPLESTNSTHVNAPSVNEEINTTPESTAEDANTFEDDNAIKTSPEKQTPITNKKKSHIPKFIKIFPSSKQKN</sequence>
<feature type="region of interest" description="Disordered" evidence="1">
    <location>
        <begin position="63"/>
        <end position="82"/>
    </location>
</feature>
<feature type="region of interest" description="Disordered" evidence="1">
    <location>
        <begin position="202"/>
        <end position="338"/>
    </location>
</feature>
<evidence type="ECO:0000313" key="2">
    <source>
        <dbReference type="EMBL" id="JAT79833.1"/>
    </source>
</evidence>
<reference evidence="2" key="1">
    <citation type="submission" date="2015-09" db="EMBL/GenBank/DDBJ databases">
        <title>De novo assembly of Pectinophora gossypiella (Pink Bollworm) gut transcriptome.</title>
        <authorList>
            <person name="Tassone E.E."/>
        </authorList>
    </citation>
    <scope>NUCLEOTIDE SEQUENCE</scope>
</reference>
<dbReference type="AlphaFoldDB" id="A0A1E1VYM0"/>
<feature type="compositionally biased region" description="Polar residues" evidence="1">
    <location>
        <begin position="108"/>
        <end position="122"/>
    </location>
</feature>
<evidence type="ECO:0000256" key="1">
    <source>
        <dbReference type="SAM" id="MobiDB-lite"/>
    </source>
</evidence>
<feature type="compositionally biased region" description="Polar residues" evidence="1">
    <location>
        <begin position="270"/>
        <end position="296"/>
    </location>
</feature>
<dbReference type="OrthoDB" id="9978677at2759"/>
<proteinExistence type="predicted"/>
<feature type="compositionally biased region" description="Polar residues" evidence="1">
    <location>
        <begin position="202"/>
        <end position="223"/>
    </location>
</feature>
<name>A0A1E1VYM0_PECGO</name>
<gene>
    <name evidence="2" type="ORF">g.8474</name>
</gene>